<evidence type="ECO:0000256" key="15">
    <source>
        <dbReference type="SAM" id="SignalP"/>
    </source>
</evidence>
<dbReference type="Gene3D" id="1.10.287.70">
    <property type="match status" value="1"/>
</dbReference>
<dbReference type="InterPro" id="IPR031649">
    <property type="entry name" value="GPHH_dom"/>
</dbReference>
<dbReference type="Gene3D" id="1.20.120.350">
    <property type="entry name" value="Voltage-gated potassium channels. Chain C"/>
    <property type="match status" value="1"/>
</dbReference>
<evidence type="ECO:0000256" key="11">
    <source>
        <dbReference type="ARBA" id="ARBA00023136"/>
    </source>
</evidence>
<feature type="transmembrane region" description="Helical" evidence="14">
    <location>
        <begin position="54"/>
        <end position="75"/>
    </location>
</feature>
<dbReference type="InterPro" id="IPR050599">
    <property type="entry name" value="VDCC_alpha-1_subunit"/>
</dbReference>
<evidence type="ECO:0000256" key="1">
    <source>
        <dbReference type="ARBA" id="ARBA00004141"/>
    </source>
</evidence>
<dbReference type="InterPro" id="IPR005821">
    <property type="entry name" value="Ion_trans_dom"/>
</dbReference>
<evidence type="ECO:0000256" key="14">
    <source>
        <dbReference type="SAM" id="Phobius"/>
    </source>
</evidence>
<evidence type="ECO:0000256" key="13">
    <source>
        <dbReference type="SAM" id="MobiDB-lite"/>
    </source>
</evidence>
<dbReference type="STRING" id="53468.A0A158QTP9"/>
<evidence type="ECO:0000256" key="12">
    <source>
        <dbReference type="ARBA" id="ARBA00023303"/>
    </source>
</evidence>
<dbReference type="Pfam" id="PF00520">
    <property type="entry name" value="Ion_trans"/>
    <property type="match status" value="1"/>
</dbReference>
<keyword evidence="7" id="KW-0106">Calcium</keyword>
<evidence type="ECO:0000256" key="7">
    <source>
        <dbReference type="ARBA" id="ARBA00022837"/>
    </source>
</evidence>
<feature type="compositionally biased region" description="Basic and acidic residues" evidence="13">
    <location>
        <begin position="436"/>
        <end position="454"/>
    </location>
</feature>
<keyword evidence="8" id="KW-0851">Voltage-gated channel</keyword>
<dbReference type="Proteomes" id="UP000267029">
    <property type="component" value="Unassembled WGS sequence"/>
</dbReference>
<evidence type="ECO:0000256" key="9">
    <source>
        <dbReference type="ARBA" id="ARBA00022989"/>
    </source>
</evidence>
<dbReference type="GO" id="GO:0008331">
    <property type="term" value="F:high voltage-gated calcium channel activity"/>
    <property type="evidence" value="ECO:0007669"/>
    <property type="project" value="TreeGrafter"/>
</dbReference>
<evidence type="ECO:0000313" key="18">
    <source>
        <dbReference type="Proteomes" id="UP000267029"/>
    </source>
</evidence>
<evidence type="ECO:0000256" key="2">
    <source>
        <dbReference type="ARBA" id="ARBA00022448"/>
    </source>
</evidence>
<keyword evidence="5 14" id="KW-0812">Transmembrane</keyword>
<comment type="subcellular location">
    <subcellularLocation>
        <location evidence="1">Membrane</location>
        <topology evidence="1">Multi-pass membrane protein</topology>
    </subcellularLocation>
</comment>
<dbReference type="EMBL" id="UXSR01005181">
    <property type="protein sequence ID" value="VDD79124.1"/>
    <property type="molecule type" value="Genomic_DNA"/>
</dbReference>
<evidence type="ECO:0000256" key="4">
    <source>
        <dbReference type="ARBA" id="ARBA00022673"/>
    </source>
</evidence>
<evidence type="ECO:0000256" key="10">
    <source>
        <dbReference type="ARBA" id="ARBA00023065"/>
    </source>
</evidence>
<dbReference type="Pfam" id="PF08763">
    <property type="entry name" value="Ca_chan_IQ"/>
    <property type="match status" value="1"/>
</dbReference>
<feature type="chain" id="PRO_5030022139" description="Voltage-dependent calcium channel alpha-1 subunit IQ domain-containing protein" evidence="15">
    <location>
        <begin position="21"/>
        <end position="640"/>
    </location>
</feature>
<name>A0A158QTP9_MESCO</name>
<dbReference type="GO" id="GO:0005891">
    <property type="term" value="C:voltage-gated calcium channel complex"/>
    <property type="evidence" value="ECO:0007669"/>
    <property type="project" value="TreeGrafter"/>
</dbReference>
<gene>
    <name evidence="17" type="ORF">MCOS_LOCUS5127</name>
</gene>
<evidence type="ECO:0000259" key="16">
    <source>
        <dbReference type="SMART" id="SM01062"/>
    </source>
</evidence>
<dbReference type="Pfam" id="PF16905">
    <property type="entry name" value="GPHH"/>
    <property type="match status" value="1"/>
</dbReference>
<sequence>MGFWMLCFCFQFEGQPPVYADALDYLNMIFTGVFTVEFILKLTALGFKNYFNDLWNVFDFIIVVGSFVDIVLSHIAENSKFFSINFFRLFRVMRLVKLLSRGEGIRTLLWTFALPYVALLILMLFFIYAVIGMQMFGKIALNNPDSAITVNANFQTFPQAVLILFRSATGEAWQDIMFSCAGEEEERTVCGSAFAYPFFISFYIICSFLIINLFVAVIMDNFDYLTRDWSILGPHHLDEFVRLWSEYDPEAKGRIKHLDVVTLLRKISPPLGFGKLCPHRTACVTLVRMNMPLNSDGTVMFNATLFALVRTNLKIKTEGSTPDQLNEELRAVIKKIWKHTSPRLLDQVVPPAGSNDDVTVGKFYATFLIQEWFRRWKLKKAEEHKHLPYGQTRTSFVQSDEDKCGGSSAGDDKSQKKHNFELVKTNNFEATSENSKFSEDISLKQPFEMRKEADDTANSTRAWTRGHTPPTNQRNGRIDLPVKLNASHPSQRYTYIKKLDRGMKYSNELDDEEEDQEEKRDTPLLWASKIKQRYPRVSKASTTIPTLPYRSEEEEEDGTELDASFFSRGDTPSPAPSISFRSSAYAPPFCAGLPKWSDEGERSCEWSRERHLVVIKIGPFQVDWKEEVRKFQKLDETVSM</sequence>
<keyword evidence="4" id="KW-0107">Calcium channel</keyword>
<feature type="transmembrane region" description="Helical" evidence="14">
    <location>
        <begin position="108"/>
        <end position="131"/>
    </location>
</feature>
<keyword evidence="3" id="KW-0109">Calcium transport</keyword>
<feature type="transmembrane region" description="Helical" evidence="14">
    <location>
        <begin position="194"/>
        <end position="218"/>
    </location>
</feature>
<dbReference type="OrthoDB" id="431720at2759"/>
<keyword evidence="2" id="KW-0813">Transport</keyword>
<protein>
    <recommendedName>
        <fullName evidence="16">Voltage-dependent calcium channel alpha-1 subunit IQ domain-containing protein</fullName>
    </recommendedName>
</protein>
<proteinExistence type="predicted"/>
<keyword evidence="10" id="KW-0406">Ion transport</keyword>
<reference evidence="17 18" key="1">
    <citation type="submission" date="2018-10" db="EMBL/GenBank/DDBJ databases">
        <authorList>
            <consortium name="Pathogen Informatics"/>
        </authorList>
    </citation>
    <scope>NUCLEOTIDE SEQUENCE [LARGE SCALE GENOMIC DNA]</scope>
</reference>
<evidence type="ECO:0000256" key="5">
    <source>
        <dbReference type="ARBA" id="ARBA00022692"/>
    </source>
</evidence>
<feature type="transmembrane region" description="Helical" evidence="14">
    <location>
        <begin position="30"/>
        <end position="47"/>
    </location>
</feature>
<dbReference type="AlphaFoldDB" id="A0A158QTP9"/>
<accession>A0A158QTP9</accession>
<dbReference type="PANTHER" id="PTHR45628">
    <property type="entry name" value="VOLTAGE-DEPENDENT CALCIUM CHANNEL TYPE A SUBUNIT ALPHA-1"/>
    <property type="match status" value="1"/>
</dbReference>
<feature type="region of interest" description="Disordered" evidence="13">
    <location>
        <begin position="434"/>
        <end position="478"/>
    </location>
</feature>
<dbReference type="PANTHER" id="PTHR45628:SF1">
    <property type="entry name" value="VOLTAGE-DEPENDENT CALCIUM CHANNEL TYPE D SUBUNIT ALPHA-1"/>
    <property type="match status" value="1"/>
</dbReference>
<dbReference type="InterPro" id="IPR027359">
    <property type="entry name" value="Volt_channel_dom_sf"/>
</dbReference>
<keyword evidence="6" id="KW-0677">Repeat</keyword>
<evidence type="ECO:0000256" key="8">
    <source>
        <dbReference type="ARBA" id="ARBA00022882"/>
    </source>
</evidence>
<keyword evidence="12" id="KW-0407">Ion channel</keyword>
<keyword evidence="15" id="KW-0732">Signal</keyword>
<keyword evidence="18" id="KW-1185">Reference proteome</keyword>
<feature type="domain" description="Voltage-dependent calcium channel alpha-1 subunit IQ" evidence="16">
    <location>
        <begin position="355"/>
        <end position="389"/>
    </location>
</feature>
<dbReference type="GO" id="GO:0098703">
    <property type="term" value="P:calcium ion import across plasma membrane"/>
    <property type="evidence" value="ECO:0007669"/>
    <property type="project" value="TreeGrafter"/>
</dbReference>
<feature type="compositionally biased region" description="Basic and acidic residues" evidence="13">
    <location>
        <begin position="400"/>
        <end position="418"/>
    </location>
</feature>
<organism evidence="17 18">
    <name type="scientific">Mesocestoides corti</name>
    <name type="common">Flatworm</name>
    <dbReference type="NCBI Taxonomy" id="53468"/>
    <lineage>
        <taxon>Eukaryota</taxon>
        <taxon>Metazoa</taxon>
        <taxon>Spiralia</taxon>
        <taxon>Lophotrochozoa</taxon>
        <taxon>Platyhelminthes</taxon>
        <taxon>Cestoda</taxon>
        <taxon>Eucestoda</taxon>
        <taxon>Cyclophyllidea</taxon>
        <taxon>Mesocestoididae</taxon>
        <taxon>Mesocestoides</taxon>
    </lineage>
</organism>
<evidence type="ECO:0000313" key="17">
    <source>
        <dbReference type="EMBL" id="VDD79124.1"/>
    </source>
</evidence>
<keyword evidence="11 14" id="KW-0472">Membrane</keyword>
<evidence type="ECO:0000256" key="6">
    <source>
        <dbReference type="ARBA" id="ARBA00022737"/>
    </source>
</evidence>
<dbReference type="SMART" id="SM01062">
    <property type="entry name" value="Ca_chan_IQ"/>
    <property type="match status" value="1"/>
</dbReference>
<feature type="region of interest" description="Disordered" evidence="13">
    <location>
        <begin position="396"/>
        <end position="418"/>
    </location>
</feature>
<dbReference type="SUPFAM" id="SSF81324">
    <property type="entry name" value="Voltage-gated potassium channels"/>
    <property type="match status" value="1"/>
</dbReference>
<dbReference type="InterPro" id="IPR014873">
    <property type="entry name" value="VDCC_a1su_IQ"/>
</dbReference>
<dbReference type="Gene3D" id="6.10.250.2180">
    <property type="match status" value="1"/>
</dbReference>
<keyword evidence="9 14" id="KW-1133">Transmembrane helix</keyword>
<evidence type="ECO:0000256" key="3">
    <source>
        <dbReference type="ARBA" id="ARBA00022568"/>
    </source>
</evidence>
<feature type="signal peptide" evidence="15">
    <location>
        <begin position="1"/>
        <end position="20"/>
    </location>
</feature>